<name>A0AC34R6H9_9BILA</name>
<evidence type="ECO:0000313" key="1">
    <source>
        <dbReference type="Proteomes" id="UP000887576"/>
    </source>
</evidence>
<dbReference type="WBParaSite" id="JU765_v2.g3787.t1">
    <property type="protein sequence ID" value="JU765_v2.g3787.t1"/>
    <property type="gene ID" value="JU765_v2.g3787"/>
</dbReference>
<reference evidence="2" key="1">
    <citation type="submission" date="2022-11" db="UniProtKB">
        <authorList>
            <consortium name="WormBaseParasite"/>
        </authorList>
    </citation>
    <scope>IDENTIFICATION</scope>
</reference>
<proteinExistence type="predicted"/>
<accession>A0AC34R6H9</accession>
<evidence type="ECO:0000313" key="2">
    <source>
        <dbReference type="WBParaSite" id="JU765_v2.g3787.t1"/>
    </source>
</evidence>
<dbReference type="Proteomes" id="UP000887576">
    <property type="component" value="Unplaced"/>
</dbReference>
<organism evidence="1 2">
    <name type="scientific">Panagrolaimus sp. JU765</name>
    <dbReference type="NCBI Taxonomy" id="591449"/>
    <lineage>
        <taxon>Eukaryota</taxon>
        <taxon>Metazoa</taxon>
        <taxon>Ecdysozoa</taxon>
        <taxon>Nematoda</taxon>
        <taxon>Chromadorea</taxon>
        <taxon>Rhabditida</taxon>
        <taxon>Tylenchina</taxon>
        <taxon>Panagrolaimomorpha</taxon>
        <taxon>Panagrolaimoidea</taxon>
        <taxon>Panagrolaimidae</taxon>
        <taxon>Panagrolaimus</taxon>
    </lineage>
</organism>
<protein>
    <submittedName>
        <fullName evidence="2">EGF-like domain-containing protein</fullName>
    </submittedName>
</protein>
<sequence>MYVRTPLFILIYAICLITISIAFGQSNKNTNGKCEPLMFDCGNNFCIPRSWRCDGDTDCLNGNDEKSCPSSNEVCDDKTQFKCKEVANHDETAGLRWRSLSQLFPASCIPKGWKCDGEFDCPEKDDEADCDDIKCTEDQFKCKGFLHSAPSCIPMSWRCDGQTDCVDGTDEKNCTTTETTHGCKSDEFRCNDGQCIFASWKCDTEFDCKDKSDEADCGNVTACDPKTHFKCDTSNFCLPINWTCDGTPDCPDHSDEKNCTEFKPVHVVNCHDDEFMCFNKAECVRKTWVCDGDYDCSDKSDEANCTESDKKCGVDEDLCDDGICREDCNVHLVKPYCDEQRHYRCSNNHTCIAYKDLCTTPQFDCPETVCNRKIMQCDASKDNNYCFCHDSSADGKVCYCSDGFQLQGRSCVDIDECQQPGICDQKCVNLVGTYYCDCYPGFKLTGGQTIEGGYKKSSKCRAIGSDPLLFLSNRASIRQYDLITNKYHPLVNKLESAVAMDYWHANKTLIWSDVSKEQIMKCTMKENGDKIFECAGDAVVLIDKNISTPDGLAVDWVHGLLFWTDTGLDTISVYDLKTNMRKVLFNTSLEEPRAIAVDPSAGLIFWTDWGSHGKIERAGMDGNNRIEILSGKDIMWPNGIALDIYDQRVYWADAKTKTISSCDYWGQNVRTVLHSHKYLKHPFSLTVFEERIYWTDWDNEGIMSVNKFNGQEFKPVMDGVSGPMTVRIYHEMAQPNQTNKCEMHSCEHICLPRALIREADQGKENAGKLQGLPYKCTCAMGFRVSLSDWTQCVDEELLGLPIMNTIDDSPGGHALSFFFIIGLIVSAVLIVGYIYRQRRFNKFTALNFENPIYRRTVEEVDGDLEIFGDNTVGAIPVNPGNQEPRLVISNSAAAQYTNERAAYMDNDPINHHGLY</sequence>